<dbReference type="InterPro" id="IPR009617">
    <property type="entry name" value="Seipin"/>
</dbReference>
<name>A0A4Y7TXV3_COPMI</name>
<keyword evidence="4 8" id="KW-1133">Transmembrane helix</keyword>
<evidence type="ECO:0000313" key="9">
    <source>
        <dbReference type="EMBL" id="TEB39000.1"/>
    </source>
</evidence>
<dbReference type="PANTHER" id="PTHR21212:SF0">
    <property type="entry name" value="SEIPIN"/>
    <property type="match status" value="1"/>
</dbReference>
<keyword evidence="6 8" id="KW-0472">Membrane</keyword>
<protein>
    <recommendedName>
        <fullName evidence="11">Adipose-regulatory protein</fullName>
    </recommendedName>
</protein>
<dbReference type="PANTHER" id="PTHR21212">
    <property type="entry name" value="BERNARDINELLI-SEIP CONGENITAL LIPODYSTROPHY 2 HOMOLOG BSCL2 PROTEIN"/>
    <property type="match status" value="1"/>
</dbReference>
<feature type="compositionally biased region" description="Low complexity" evidence="7">
    <location>
        <begin position="288"/>
        <end position="304"/>
    </location>
</feature>
<dbReference type="EMBL" id="QPFP01000002">
    <property type="protein sequence ID" value="TEB39000.1"/>
    <property type="molecule type" value="Genomic_DNA"/>
</dbReference>
<keyword evidence="10" id="KW-1185">Reference proteome</keyword>
<feature type="transmembrane region" description="Helical" evidence="8">
    <location>
        <begin position="43"/>
        <end position="68"/>
    </location>
</feature>
<sequence length="317" mass="34142">MAGAKRETFDTALKEGDGRSGNGLIYSTFAASINFLRPYAPQIVPVVVCAFFVPVIFALSGFAGFVVWNSLSAGWEVPLYLQYGDGVAPYAVSLIPSLHPSQRYDISLHLDVPASESNLALGNFMANLALSTISNKTLVAARRPAVAVTYPSWYPLWNTRVLSIDIPMFSSFAPGTPHLLADVQVGRADNWRTVGDGAGRELSVVSASVRGLVVPHGVRGLAIRFPLLSSLTSAFIFLVISTLFLGICILPLMLPNGLDEGVQNSSISTVPFPTERQRRGKRSDFRPTSETTNPSPNSSVSSKSDLYPHPSFPNPES</sequence>
<evidence type="ECO:0000256" key="6">
    <source>
        <dbReference type="ARBA" id="ARBA00023136"/>
    </source>
</evidence>
<dbReference type="GO" id="GO:0140042">
    <property type="term" value="P:lipid droplet formation"/>
    <property type="evidence" value="ECO:0007669"/>
    <property type="project" value="UniProtKB-ARBA"/>
</dbReference>
<feature type="transmembrane region" description="Helical" evidence="8">
    <location>
        <begin position="234"/>
        <end position="254"/>
    </location>
</feature>
<evidence type="ECO:0000313" key="10">
    <source>
        <dbReference type="Proteomes" id="UP000298030"/>
    </source>
</evidence>
<comment type="subcellular location">
    <subcellularLocation>
        <location evidence="1">Endoplasmic reticulum membrane</location>
        <topology evidence="1">Multi-pass membrane protein</topology>
    </subcellularLocation>
</comment>
<accession>A0A4Y7TXV3</accession>
<dbReference type="Pfam" id="PF06775">
    <property type="entry name" value="Seipin"/>
    <property type="match status" value="1"/>
</dbReference>
<keyword evidence="2 8" id="KW-0812">Transmembrane</keyword>
<gene>
    <name evidence="9" type="ORF">FA13DRAFT_1724954</name>
</gene>
<comment type="caution">
    <text evidence="9">The sequence shown here is derived from an EMBL/GenBank/DDBJ whole genome shotgun (WGS) entry which is preliminary data.</text>
</comment>
<evidence type="ECO:0008006" key="11">
    <source>
        <dbReference type="Google" id="ProtNLM"/>
    </source>
</evidence>
<evidence type="ECO:0000256" key="4">
    <source>
        <dbReference type="ARBA" id="ARBA00022989"/>
    </source>
</evidence>
<keyword evidence="3" id="KW-0256">Endoplasmic reticulum</keyword>
<evidence type="ECO:0000256" key="8">
    <source>
        <dbReference type="SAM" id="Phobius"/>
    </source>
</evidence>
<dbReference type="Proteomes" id="UP000298030">
    <property type="component" value="Unassembled WGS sequence"/>
</dbReference>
<dbReference type="STRING" id="71717.A0A4Y7TXV3"/>
<dbReference type="CDD" id="cd23995">
    <property type="entry name" value="Seipin_BSCL2_like"/>
    <property type="match status" value="1"/>
</dbReference>
<evidence type="ECO:0000256" key="2">
    <source>
        <dbReference type="ARBA" id="ARBA00022692"/>
    </source>
</evidence>
<evidence type="ECO:0000256" key="3">
    <source>
        <dbReference type="ARBA" id="ARBA00022824"/>
    </source>
</evidence>
<reference evidence="9 10" key="1">
    <citation type="journal article" date="2019" name="Nat. Ecol. Evol.">
        <title>Megaphylogeny resolves global patterns of mushroom evolution.</title>
        <authorList>
            <person name="Varga T."/>
            <person name="Krizsan K."/>
            <person name="Foldi C."/>
            <person name="Dima B."/>
            <person name="Sanchez-Garcia M."/>
            <person name="Sanchez-Ramirez S."/>
            <person name="Szollosi G.J."/>
            <person name="Szarkandi J.G."/>
            <person name="Papp V."/>
            <person name="Albert L."/>
            <person name="Andreopoulos W."/>
            <person name="Angelini C."/>
            <person name="Antonin V."/>
            <person name="Barry K.W."/>
            <person name="Bougher N.L."/>
            <person name="Buchanan P."/>
            <person name="Buyck B."/>
            <person name="Bense V."/>
            <person name="Catcheside P."/>
            <person name="Chovatia M."/>
            <person name="Cooper J."/>
            <person name="Damon W."/>
            <person name="Desjardin D."/>
            <person name="Finy P."/>
            <person name="Geml J."/>
            <person name="Haridas S."/>
            <person name="Hughes K."/>
            <person name="Justo A."/>
            <person name="Karasinski D."/>
            <person name="Kautmanova I."/>
            <person name="Kiss B."/>
            <person name="Kocsube S."/>
            <person name="Kotiranta H."/>
            <person name="LaButti K.M."/>
            <person name="Lechner B.E."/>
            <person name="Liimatainen K."/>
            <person name="Lipzen A."/>
            <person name="Lukacs Z."/>
            <person name="Mihaltcheva S."/>
            <person name="Morgado L.N."/>
            <person name="Niskanen T."/>
            <person name="Noordeloos M.E."/>
            <person name="Ohm R.A."/>
            <person name="Ortiz-Santana B."/>
            <person name="Ovrebo C."/>
            <person name="Racz N."/>
            <person name="Riley R."/>
            <person name="Savchenko A."/>
            <person name="Shiryaev A."/>
            <person name="Soop K."/>
            <person name="Spirin V."/>
            <person name="Szebenyi C."/>
            <person name="Tomsovsky M."/>
            <person name="Tulloss R.E."/>
            <person name="Uehling J."/>
            <person name="Grigoriev I.V."/>
            <person name="Vagvolgyi C."/>
            <person name="Papp T."/>
            <person name="Martin F.M."/>
            <person name="Miettinen O."/>
            <person name="Hibbett D.S."/>
            <person name="Nagy L.G."/>
        </authorList>
    </citation>
    <scope>NUCLEOTIDE SEQUENCE [LARGE SCALE GENOMIC DNA]</scope>
    <source>
        <strain evidence="9 10">FP101781</strain>
    </source>
</reference>
<dbReference type="AlphaFoldDB" id="A0A4Y7TXV3"/>
<dbReference type="GO" id="GO:0006629">
    <property type="term" value="P:lipid metabolic process"/>
    <property type="evidence" value="ECO:0007669"/>
    <property type="project" value="UniProtKB-KW"/>
</dbReference>
<proteinExistence type="predicted"/>
<dbReference type="OrthoDB" id="3990054at2759"/>
<evidence type="ECO:0000256" key="7">
    <source>
        <dbReference type="SAM" id="MobiDB-lite"/>
    </source>
</evidence>
<feature type="region of interest" description="Disordered" evidence="7">
    <location>
        <begin position="264"/>
        <end position="317"/>
    </location>
</feature>
<evidence type="ECO:0000256" key="5">
    <source>
        <dbReference type="ARBA" id="ARBA00023098"/>
    </source>
</evidence>
<evidence type="ECO:0000256" key="1">
    <source>
        <dbReference type="ARBA" id="ARBA00004477"/>
    </source>
</evidence>
<organism evidence="9 10">
    <name type="scientific">Coprinellus micaceus</name>
    <name type="common">Glistening ink-cap mushroom</name>
    <name type="synonym">Coprinus micaceus</name>
    <dbReference type="NCBI Taxonomy" id="71717"/>
    <lineage>
        <taxon>Eukaryota</taxon>
        <taxon>Fungi</taxon>
        <taxon>Dikarya</taxon>
        <taxon>Basidiomycota</taxon>
        <taxon>Agaricomycotina</taxon>
        <taxon>Agaricomycetes</taxon>
        <taxon>Agaricomycetidae</taxon>
        <taxon>Agaricales</taxon>
        <taxon>Agaricineae</taxon>
        <taxon>Psathyrellaceae</taxon>
        <taxon>Coprinellus</taxon>
    </lineage>
</organism>
<dbReference type="GO" id="GO:0005789">
    <property type="term" value="C:endoplasmic reticulum membrane"/>
    <property type="evidence" value="ECO:0007669"/>
    <property type="project" value="UniProtKB-SubCell"/>
</dbReference>
<keyword evidence="5" id="KW-0443">Lipid metabolism</keyword>